<comment type="caution">
    <text evidence="3">The sequence shown here is derived from an EMBL/GenBank/DDBJ whole genome shotgun (WGS) entry which is preliminary data.</text>
</comment>
<feature type="chain" id="PRO_5041334854" description="Ig-like domain-containing protein" evidence="1">
    <location>
        <begin position="24"/>
        <end position="645"/>
    </location>
</feature>
<dbReference type="InterPro" id="IPR007110">
    <property type="entry name" value="Ig-like_dom"/>
</dbReference>
<evidence type="ECO:0000256" key="1">
    <source>
        <dbReference type="SAM" id="SignalP"/>
    </source>
</evidence>
<organism evidence="3 4">
    <name type="scientific">Desulfatitalea alkaliphila</name>
    <dbReference type="NCBI Taxonomy" id="2929485"/>
    <lineage>
        <taxon>Bacteria</taxon>
        <taxon>Pseudomonadati</taxon>
        <taxon>Thermodesulfobacteriota</taxon>
        <taxon>Desulfobacteria</taxon>
        <taxon>Desulfobacterales</taxon>
        <taxon>Desulfosarcinaceae</taxon>
        <taxon>Desulfatitalea</taxon>
    </lineage>
</organism>
<dbReference type="EMBL" id="JALJRB010000018">
    <property type="protein sequence ID" value="MCJ8501847.1"/>
    <property type="molecule type" value="Genomic_DNA"/>
</dbReference>
<dbReference type="InterPro" id="IPR013783">
    <property type="entry name" value="Ig-like_fold"/>
</dbReference>
<dbReference type="AlphaFoldDB" id="A0AA41R4N7"/>
<gene>
    <name evidence="3" type="ORF">MRX98_14785</name>
</gene>
<name>A0AA41R4N7_9BACT</name>
<keyword evidence="1" id="KW-0732">Signal</keyword>
<feature type="domain" description="Ig-like" evidence="2">
    <location>
        <begin position="333"/>
        <end position="375"/>
    </location>
</feature>
<dbReference type="Gene3D" id="2.60.40.10">
    <property type="entry name" value="Immunoglobulins"/>
    <property type="match status" value="3"/>
</dbReference>
<evidence type="ECO:0000313" key="4">
    <source>
        <dbReference type="Proteomes" id="UP001165427"/>
    </source>
</evidence>
<sequence>MALLVYALFVTAGCSGGGSSADAADPSTGRVVFSVNWDRATSMSMVEKTTRYGLVDCADVATVTAIVLDMDGVVLAIGGPWPCSDHRGSIASVPAGGFVRVAVIGQSGDGLSLYYGESEPFFLPPGDTVDAGIITAVSFVPTLSAPEDGSRVAIGSLTFIWNPIAGAKRYQISIASTPDFRDEDILQTIWTKLSSFQFDTGTLEEGGVYFWRIQAEDGAGFLGGPSTQRTFQVTRELLSVDIIEPFTGTQVIYGTPIAFDAIVSDADGELLSPNVLSGVQWWSEQDGILAQQLAFSTNVLSPGTHTITLDVTSAAGLTGSAHVVVEVTDNAPPTASILLPEHESNITLQPGESLTCQGTGIDPEDGNLSEAQMRWRMIHPDDPETLLWEAFGATAMIDYQAFRNVSGPYRITLTATDSEGATDTDIVDVTVEIVVNETPEATILRPLDGTLQSIGPGDALVCRGNAVDPEDGALTGQQLHWRMVRVDNPDTILWESYGTVAFIDYPVFASRSGAYRISLTATDSQGASDTASVEVLIEIITVNQSPEATITLPETGIMYDEVVPVAGSGWDPEDGPLPGSNLRWELFYFMDGQYMDTGWDYQGSETTIDIGFLYGFDTDQFRIRLTVTDSQGATGTAVVDFYSNW</sequence>
<evidence type="ECO:0000313" key="3">
    <source>
        <dbReference type="EMBL" id="MCJ8501847.1"/>
    </source>
</evidence>
<dbReference type="InterPro" id="IPR002859">
    <property type="entry name" value="PKD/REJ-like"/>
</dbReference>
<proteinExistence type="predicted"/>
<feature type="signal peptide" evidence="1">
    <location>
        <begin position="1"/>
        <end position="23"/>
    </location>
</feature>
<dbReference type="PROSITE" id="PS50835">
    <property type="entry name" value="IG_LIKE"/>
    <property type="match status" value="1"/>
</dbReference>
<evidence type="ECO:0000259" key="2">
    <source>
        <dbReference type="PROSITE" id="PS50835"/>
    </source>
</evidence>
<dbReference type="SUPFAM" id="SSF49299">
    <property type="entry name" value="PKD domain"/>
    <property type="match status" value="1"/>
</dbReference>
<keyword evidence="4" id="KW-1185">Reference proteome</keyword>
<protein>
    <recommendedName>
        <fullName evidence="2">Ig-like domain-containing protein</fullName>
    </recommendedName>
</protein>
<reference evidence="3" key="1">
    <citation type="submission" date="2022-04" db="EMBL/GenBank/DDBJ databases">
        <title>Desulfatitalea alkaliphila sp. nov., a novel anaerobic sulfate-reducing bacterium isolated from terrestrial mud volcano, Taman Peninsula, Russia.</title>
        <authorList>
            <person name="Khomyakova M.A."/>
            <person name="Merkel A.Y."/>
            <person name="Slobodkin A.I."/>
        </authorList>
    </citation>
    <scope>NUCLEOTIDE SEQUENCE</scope>
    <source>
        <strain evidence="3">M08but</strain>
    </source>
</reference>
<dbReference type="RefSeq" id="WP_246911150.1">
    <property type="nucleotide sequence ID" value="NZ_JALJRB010000018.1"/>
</dbReference>
<dbReference type="InterPro" id="IPR035986">
    <property type="entry name" value="PKD_dom_sf"/>
</dbReference>
<accession>A0AA41R4N7</accession>
<dbReference type="Proteomes" id="UP001165427">
    <property type="component" value="Unassembled WGS sequence"/>
</dbReference>
<dbReference type="Pfam" id="PF02010">
    <property type="entry name" value="REJ"/>
    <property type="match status" value="1"/>
</dbReference>